<keyword evidence="3" id="KW-1185">Reference proteome</keyword>
<dbReference type="EMBL" id="MDKC01000001">
    <property type="protein sequence ID" value="ODG93719.1"/>
    <property type="molecule type" value="Genomic_DNA"/>
</dbReference>
<protein>
    <recommendedName>
        <fullName evidence="1">HTH cro/C1-type domain-containing protein</fullName>
    </recommendedName>
</protein>
<dbReference type="CDD" id="cd00093">
    <property type="entry name" value="HTH_XRE"/>
    <property type="match status" value="1"/>
</dbReference>
<organism evidence="2 3">
    <name type="scientific">Gottfriedia luciferensis</name>
    <dbReference type="NCBI Taxonomy" id="178774"/>
    <lineage>
        <taxon>Bacteria</taxon>
        <taxon>Bacillati</taxon>
        <taxon>Bacillota</taxon>
        <taxon>Bacilli</taxon>
        <taxon>Bacillales</taxon>
        <taxon>Bacillaceae</taxon>
        <taxon>Gottfriedia</taxon>
    </lineage>
</organism>
<accession>A0ABX2ZZA3</accession>
<dbReference type="InterPro" id="IPR001387">
    <property type="entry name" value="Cro/C1-type_HTH"/>
</dbReference>
<name>A0ABX2ZZA3_9BACI</name>
<dbReference type="Proteomes" id="UP000094580">
    <property type="component" value="Unassembled WGS sequence"/>
</dbReference>
<dbReference type="Gene3D" id="1.10.260.40">
    <property type="entry name" value="lambda repressor-like DNA-binding domains"/>
    <property type="match status" value="1"/>
</dbReference>
<evidence type="ECO:0000313" key="2">
    <source>
        <dbReference type="EMBL" id="ODG93719.1"/>
    </source>
</evidence>
<feature type="domain" description="HTH cro/C1-type" evidence="1">
    <location>
        <begin position="14"/>
        <end position="43"/>
    </location>
</feature>
<comment type="caution">
    <text evidence="2">The sequence shown here is derived from an EMBL/GenBank/DDBJ whole genome shotgun (WGS) entry which is preliminary data.</text>
</comment>
<dbReference type="InterPro" id="IPR010982">
    <property type="entry name" value="Lambda_DNA-bd_dom_sf"/>
</dbReference>
<dbReference type="RefSeq" id="WP_069031904.1">
    <property type="nucleotide sequence ID" value="NZ_MDKC01000001.1"/>
</dbReference>
<evidence type="ECO:0000313" key="3">
    <source>
        <dbReference type="Proteomes" id="UP000094580"/>
    </source>
</evidence>
<evidence type="ECO:0000259" key="1">
    <source>
        <dbReference type="PROSITE" id="PS50943"/>
    </source>
</evidence>
<proteinExistence type="predicted"/>
<gene>
    <name evidence="2" type="ORF">BED47_00685</name>
</gene>
<reference evidence="2 3" key="1">
    <citation type="submission" date="2016-07" db="EMBL/GenBank/DDBJ databases">
        <authorList>
            <person name="Townsley L."/>
            <person name="Shank E.A."/>
        </authorList>
    </citation>
    <scope>NUCLEOTIDE SEQUENCE [LARGE SCALE GENOMIC DNA]</scope>
    <source>
        <strain evidence="2 3">CH01</strain>
    </source>
</reference>
<dbReference type="Pfam" id="PF01381">
    <property type="entry name" value="HTH_3"/>
    <property type="match status" value="1"/>
</dbReference>
<sequence length="64" mass="7643">MVNISLREIYWIKRKRLKITTQEIADAIGVNRTNISRYENNKSDLRKAAQYRAYIDKVEKTKNI</sequence>
<dbReference type="SUPFAM" id="SSF47413">
    <property type="entry name" value="lambda repressor-like DNA-binding domains"/>
    <property type="match status" value="1"/>
</dbReference>
<dbReference type="PROSITE" id="PS50943">
    <property type="entry name" value="HTH_CROC1"/>
    <property type="match status" value="1"/>
</dbReference>